<reference evidence="7 8" key="1">
    <citation type="submission" date="2016-10" db="EMBL/GenBank/DDBJ databases">
        <authorList>
            <person name="de Groot N.N."/>
        </authorList>
    </citation>
    <scope>NUCLEOTIDE SEQUENCE [LARGE SCALE GENOMIC DNA]</scope>
    <source>
        <strain evidence="7 8">DSM 23142</strain>
    </source>
</reference>
<feature type="domain" description="Major facilitator superfamily (MFS) profile" evidence="6">
    <location>
        <begin position="1"/>
        <end position="394"/>
    </location>
</feature>
<dbReference type="AlphaFoldDB" id="A0A1G7XAX1"/>
<feature type="transmembrane region" description="Helical" evidence="5">
    <location>
        <begin position="137"/>
        <end position="157"/>
    </location>
</feature>
<dbReference type="PANTHER" id="PTHR23526">
    <property type="entry name" value="INTEGRAL MEMBRANE TRANSPORT PROTEIN-RELATED"/>
    <property type="match status" value="1"/>
</dbReference>
<evidence type="ECO:0000256" key="3">
    <source>
        <dbReference type="ARBA" id="ARBA00022989"/>
    </source>
</evidence>
<dbReference type="InterPro" id="IPR020846">
    <property type="entry name" value="MFS_dom"/>
</dbReference>
<gene>
    <name evidence="7" type="ORF">SAMN04489810_1364</name>
</gene>
<protein>
    <submittedName>
        <fullName evidence="7">Predicted arabinose efflux permease, MFS family</fullName>
    </submittedName>
</protein>
<feature type="transmembrane region" description="Helical" evidence="5">
    <location>
        <begin position="356"/>
        <end position="387"/>
    </location>
</feature>
<dbReference type="SUPFAM" id="SSF103473">
    <property type="entry name" value="MFS general substrate transporter"/>
    <property type="match status" value="1"/>
</dbReference>
<name>A0A1G7XAX1_9MICO</name>
<evidence type="ECO:0000313" key="8">
    <source>
        <dbReference type="Proteomes" id="UP000199009"/>
    </source>
</evidence>
<dbReference type="InterPro" id="IPR036259">
    <property type="entry name" value="MFS_trans_sf"/>
</dbReference>
<keyword evidence="3 5" id="KW-1133">Transmembrane helix</keyword>
<dbReference type="InterPro" id="IPR052528">
    <property type="entry name" value="Sugar_transport-like"/>
</dbReference>
<keyword evidence="8" id="KW-1185">Reference proteome</keyword>
<dbReference type="PANTHER" id="PTHR23526:SF4">
    <property type="entry name" value="INTEGRAL MEMBRANE TRANSPORT PROTEIN"/>
    <property type="match status" value="1"/>
</dbReference>
<comment type="subcellular location">
    <subcellularLocation>
        <location evidence="1">Cell membrane</location>
        <topology evidence="1">Multi-pass membrane protein</topology>
    </subcellularLocation>
</comment>
<keyword evidence="4 5" id="KW-0472">Membrane</keyword>
<keyword evidence="2 5" id="KW-0812">Transmembrane</keyword>
<accession>A0A1G7XAX1</accession>
<evidence type="ECO:0000259" key="6">
    <source>
        <dbReference type="PROSITE" id="PS50850"/>
    </source>
</evidence>
<dbReference type="GO" id="GO:0022857">
    <property type="term" value="F:transmembrane transporter activity"/>
    <property type="evidence" value="ECO:0007669"/>
    <property type="project" value="InterPro"/>
</dbReference>
<feature type="transmembrane region" description="Helical" evidence="5">
    <location>
        <begin position="279"/>
        <end position="301"/>
    </location>
</feature>
<proteinExistence type="predicted"/>
<dbReference type="Gene3D" id="1.20.1250.20">
    <property type="entry name" value="MFS general substrate transporter like domains"/>
    <property type="match status" value="2"/>
</dbReference>
<organism evidence="7 8">
    <name type="scientific">Microbacterium pygmaeum</name>
    <dbReference type="NCBI Taxonomy" id="370764"/>
    <lineage>
        <taxon>Bacteria</taxon>
        <taxon>Bacillati</taxon>
        <taxon>Actinomycetota</taxon>
        <taxon>Actinomycetes</taxon>
        <taxon>Micrococcales</taxon>
        <taxon>Microbacteriaceae</taxon>
        <taxon>Microbacterium</taxon>
    </lineage>
</organism>
<dbReference type="Pfam" id="PF00083">
    <property type="entry name" value="Sugar_tr"/>
    <property type="match status" value="1"/>
</dbReference>
<dbReference type="RefSeq" id="WP_091487971.1">
    <property type="nucleotide sequence ID" value="NZ_LT629692.1"/>
</dbReference>
<evidence type="ECO:0000313" key="7">
    <source>
        <dbReference type="EMBL" id="SDG81349.1"/>
    </source>
</evidence>
<dbReference type="InterPro" id="IPR011701">
    <property type="entry name" value="MFS"/>
</dbReference>
<evidence type="ECO:0000256" key="2">
    <source>
        <dbReference type="ARBA" id="ARBA00022692"/>
    </source>
</evidence>
<dbReference type="InterPro" id="IPR005828">
    <property type="entry name" value="MFS_sugar_transport-like"/>
</dbReference>
<feature type="transmembrane region" description="Helical" evidence="5">
    <location>
        <begin position="102"/>
        <end position="125"/>
    </location>
</feature>
<dbReference type="Pfam" id="PF07690">
    <property type="entry name" value="MFS_1"/>
    <property type="match status" value="1"/>
</dbReference>
<dbReference type="PROSITE" id="PS50850">
    <property type="entry name" value="MFS"/>
    <property type="match status" value="1"/>
</dbReference>
<evidence type="ECO:0000256" key="1">
    <source>
        <dbReference type="ARBA" id="ARBA00004651"/>
    </source>
</evidence>
<feature type="transmembrane region" description="Helical" evidence="5">
    <location>
        <begin position="77"/>
        <end position="96"/>
    </location>
</feature>
<sequence length="394" mass="40836">MKARSPGGNGWLWTVSTHSFFVQGFTAAFRPALAYAFIAADVPIWMLGVLAASFSVPALALALPIGRFVDVFGERRAALIGALSVAAGALVALFGFSSPSLVLLASLLVGAGHMPSVIVGQVQVAHRTPRSRLDAIYGLYAFSSSCGQLIGPLLLIVVGGTRAVPDLELVFGGCVVLALGILGAAAFFTPSRPPSSRVSQGAPPGVLREAGRLIRHRGVVSALIVGSISVVAIDIVQVYWPALGVERGYDVVFVSIMLSLRAVMSMISRLIVGPVVARFGRLTVLMVSTILAGISLAVTALPLHEAFVLAAAVVLGFVLGVCQPLTMSWLAEITPAHNRGASVSLRLAANRVGQTLIPVCLGLVGGFAGAGGVVLIFAVMLCSSALLTRRPDER</sequence>
<dbReference type="Proteomes" id="UP000199009">
    <property type="component" value="Chromosome I"/>
</dbReference>
<feature type="transmembrane region" description="Helical" evidence="5">
    <location>
        <begin position="44"/>
        <end position="65"/>
    </location>
</feature>
<evidence type="ECO:0000256" key="5">
    <source>
        <dbReference type="SAM" id="Phobius"/>
    </source>
</evidence>
<feature type="transmembrane region" description="Helical" evidence="5">
    <location>
        <begin position="218"/>
        <end position="240"/>
    </location>
</feature>
<dbReference type="GO" id="GO:0005886">
    <property type="term" value="C:plasma membrane"/>
    <property type="evidence" value="ECO:0007669"/>
    <property type="project" value="UniProtKB-SubCell"/>
</dbReference>
<feature type="transmembrane region" description="Helical" evidence="5">
    <location>
        <begin position="252"/>
        <end position="272"/>
    </location>
</feature>
<dbReference type="EMBL" id="LT629692">
    <property type="protein sequence ID" value="SDG81349.1"/>
    <property type="molecule type" value="Genomic_DNA"/>
</dbReference>
<feature type="transmembrane region" description="Helical" evidence="5">
    <location>
        <begin position="307"/>
        <end position="330"/>
    </location>
</feature>
<dbReference type="OrthoDB" id="4612864at2"/>
<dbReference type="STRING" id="370764.SAMN04489810_1364"/>
<feature type="transmembrane region" description="Helical" evidence="5">
    <location>
        <begin position="169"/>
        <end position="188"/>
    </location>
</feature>
<evidence type="ECO:0000256" key="4">
    <source>
        <dbReference type="ARBA" id="ARBA00023136"/>
    </source>
</evidence>